<feature type="region of interest" description="Disordered" evidence="1">
    <location>
        <begin position="1"/>
        <end position="88"/>
    </location>
</feature>
<dbReference type="SUPFAM" id="SSF56112">
    <property type="entry name" value="Protein kinase-like (PK-like)"/>
    <property type="match status" value="1"/>
</dbReference>
<protein>
    <recommendedName>
        <fullName evidence="3">Protein kinase domain-containing protein</fullName>
    </recommendedName>
</protein>
<dbReference type="Pfam" id="PF00069">
    <property type="entry name" value="Pkinase"/>
    <property type="match status" value="1"/>
</dbReference>
<feature type="compositionally biased region" description="Low complexity" evidence="1">
    <location>
        <begin position="223"/>
        <end position="234"/>
    </location>
</feature>
<dbReference type="Gene3D" id="1.10.510.10">
    <property type="entry name" value="Transferase(Phosphotransferase) domain 1"/>
    <property type="match status" value="1"/>
</dbReference>
<dbReference type="GO" id="GO:0005524">
    <property type="term" value="F:ATP binding"/>
    <property type="evidence" value="ECO:0007669"/>
    <property type="project" value="InterPro"/>
</dbReference>
<accession>A0A9W4UXC9</accession>
<feature type="transmembrane region" description="Helical" evidence="2">
    <location>
        <begin position="415"/>
        <end position="435"/>
    </location>
</feature>
<evidence type="ECO:0000256" key="1">
    <source>
        <dbReference type="SAM" id="MobiDB-lite"/>
    </source>
</evidence>
<dbReference type="PROSITE" id="PS00108">
    <property type="entry name" value="PROTEIN_KINASE_ST"/>
    <property type="match status" value="1"/>
</dbReference>
<dbReference type="PANTHER" id="PTHR44167:SF30">
    <property type="entry name" value="PHOSPHORYLASE KINASE"/>
    <property type="match status" value="1"/>
</dbReference>
<dbReference type="PANTHER" id="PTHR44167">
    <property type="entry name" value="OVARIAN-SPECIFIC SERINE/THREONINE-PROTEIN KINASE LOK-RELATED"/>
    <property type="match status" value="1"/>
</dbReference>
<dbReference type="GO" id="GO:0004674">
    <property type="term" value="F:protein serine/threonine kinase activity"/>
    <property type="evidence" value="ECO:0007669"/>
    <property type="project" value="TreeGrafter"/>
</dbReference>
<reference evidence="4" key="1">
    <citation type="submission" date="2023-01" db="EMBL/GenBank/DDBJ databases">
        <authorList>
            <person name="Van Ghelder C."/>
            <person name="Rancurel C."/>
        </authorList>
    </citation>
    <scope>NUCLEOTIDE SEQUENCE</scope>
    <source>
        <strain evidence="4">CNCM I-4278</strain>
    </source>
</reference>
<evidence type="ECO:0000256" key="2">
    <source>
        <dbReference type="SAM" id="Phobius"/>
    </source>
</evidence>
<dbReference type="GO" id="GO:0005634">
    <property type="term" value="C:nucleus"/>
    <property type="evidence" value="ECO:0007669"/>
    <property type="project" value="TreeGrafter"/>
</dbReference>
<name>A0A9W4UXC9_9PLEO</name>
<evidence type="ECO:0000313" key="4">
    <source>
        <dbReference type="EMBL" id="CAI6342452.1"/>
    </source>
</evidence>
<keyword evidence="2" id="KW-0472">Membrane</keyword>
<dbReference type="InterPro" id="IPR000719">
    <property type="entry name" value="Prot_kinase_dom"/>
</dbReference>
<dbReference type="GO" id="GO:0044773">
    <property type="term" value="P:mitotic DNA damage checkpoint signaling"/>
    <property type="evidence" value="ECO:0007669"/>
    <property type="project" value="TreeGrafter"/>
</dbReference>
<dbReference type="InterPro" id="IPR008271">
    <property type="entry name" value="Ser/Thr_kinase_AS"/>
</dbReference>
<feature type="compositionally biased region" description="Polar residues" evidence="1">
    <location>
        <begin position="62"/>
        <end position="83"/>
    </location>
</feature>
<dbReference type="EMBL" id="CAOQHR010000013">
    <property type="protein sequence ID" value="CAI6342452.1"/>
    <property type="molecule type" value="Genomic_DNA"/>
</dbReference>
<dbReference type="AlphaFoldDB" id="A0A9W4UXC9"/>
<keyword evidence="2" id="KW-1133">Transmembrane helix</keyword>
<keyword evidence="5" id="KW-1185">Reference proteome</keyword>
<sequence>MGESPNFVFPQRGLPDSTKHSPHPSSSLSSERDKTSDTFLSNNAVRPRLAVRTRSREGQRVSGYTSSVPEVSWTQRPQPQGICSTPPDSPIRARAYTMGADNTTTNNSNMDKAPFEATPLSPPLTPTQAKHKSSNSDVSLKTPTKPHTHLSPQPEDTGTTVFPYWTTDYEIVTTGPKAIKKVLGSGVWSDVYHALPTPPSPSSSLLSSSKESETTSRPPTPPSSSSSTSQHLPSAYAIKSPSSQSARSVLAHEAHILSYLTRFPTSSSFIVPFYGHDPRSDALVLKLIGGGTLESWIETSLNALPEPERAVALAKQFPGLATQLLSALEWLRSVGCVHGDVKPGNILVDAPSPPTSSSPSFLLTDFSSSTLTSLPTSTSSPAPPLGGGTWDFLSPSLLALPSSSSSHTASHDDDLWATALTLLITVVGISPFAFVGRNVFQRRECVRKGDPVGFVGFGDFGGRGVGRLRALGAALSEAQGKKVDIIQWFRRVLVRDDEKRVRGAGVWLEALVGC</sequence>
<dbReference type="Proteomes" id="UP001152607">
    <property type="component" value="Unassembled WGS sequence"/>
</dbReference>
<feature type="domain" description="Protein kinase" evidence="3">
    <location>
        <begin position="177"/>
        <end position="512"/>
    </location>
</feature>
<feature type="region of interest" description="Disordered" evidence="1">
    <location>
        <begin position="102"/>
        <end position="159"/>
    </location>
</feature>
<dbReference type="InterPro" id="IPR011009">
    <property type="entry name" value="Kinase-like_dom_sf"/>
</dbReference>
<dbReference type="SMART" id="SM00220">
    <property type="entry name" value="S_TKc"/>
    <property type="match status" value="1"/>
</dbReference>
<dbReference type="OrthoDB" id="1668230at2759"/>
<dbReference type="PROSITE" id="PS50011">
    <property type="entry name" value="PROTEIN_KINASE_DOM"/>
    <property type="match status" value="1"/>
</dbReference>
<gene>
    <name evidence="4" type="ORF">PDIGIT_LOCUS15659</name>
</gene>
<feature type="compositionally biased region" description="Polar residues" evidence="1">
    <location>
        <begin position="150"/>
        <end position="159"/>
    </location>
</feature>
<evidence type="ECO:0000259" key="3">
    <source>
        <dbReference type="PROSITE" id="PS50011"/>
    </source>
</evidence>
<comment type="caution">
    <text evidence="4">The sequence shown here is derived from an EMBL/GenBank/DDBJ whole genome shotgun (WGS) entry which is preliminary data.</text>
</comment>
<organism evidence="4 5">
    <name type="scientific">Periconia digitata</name>
    <dbReference type="NCBI Taxonomy" id="1303443"/>
    <lineage>
        <taxon>Eukaryota</taxon>
        <taxon>Fungi</taxon>
        <taxon>Dikarya</taxon>
        <taxon>Ascomycota</taxon>
        <taxon>Pezizomycotina</taxon>
        <taxon>Dothideomycetes</taxon>
        <taxon>Pleosporomycetidae</taxon>
        <taxon>Pleosporales</taxon>
        <taxon>Massarineae</taxon>
        <taxon>Periconiaceae</taxon>
        <taxon>Periconia</taxon>
    </lineage>
</organism>
<keyword evidence="2" id="KW-0812">Transmembrane</keyword>
<proteinExistence type="predicted"/>
<feature type="region of interest" description="Disordered" evidence="1">
    <location>
        <begin position="198"/>
        <end position="234"/>
    </location>
</feature>
<evidence type="ECO:0000313" key="5">
    <source>
        <dbReference type="Proteomes" id="UP001152607"/>
    </source>
</evidence>